<comment type="caution">
    <text evidence="2">The sequence shown here is derived from an EMBL/GenBank/DDBJ whole genome shotgun (WGS) entry which is preliminary data.</text>
</comment>
<evidence type="ECO:0000313" key="2">
    <source>
        <dbReference type="EMBL" id="KAK1579211.1"/>
    </source>
</evidence>
<dbReference type="Proteomes" id="UP001230504">
    <property type="component" value="Unassembled WGS sequence"/>
</dbReference>
<organism evidence="2 3">
    <name type="scientific">Colletotrichum navitas</name>
    <dbReference type="NCBI Taxonomy" id="681940"/>
    <lineage>
        <taxon>Eukaryota</taxon>
        <taxon>Fungi</taxon>
        <taxon>Dikarya</taxon>
        <taxon>Ascomycota</taxon>
        <taxon>Pezizomycotina</taxon>
        <taxon>Sordariomycetes</taxon>
        <taxon>Hypocreomycetidae</taxon>
        <taxon>Glomerellales</taxon>
        <taxon>Glomerellaceae</taxon>
        <taxon>Colletotrichum</taxon>
        <taxon>Colletotrichum graminicola species complex</taxon>
    </lineage>
</organism>
<feature type="signal peptide" evidence="1">
    <location>
        <begin position="1"/>
        <end position="21"/>
    </location>
</feature>
<evidence type="ECO:0008006" key="4">
    <source>
        <dbReference type="Google" id="ProtNLM"/>
    </source>
</evidence>
<reference evidence="2" key="1">
    <citation type="submission" date="2021-06" db="EMBL/GenBank/DDBJ databases">
        <title>Comparative genomics, transcriptomics and evolutionary studies reveal genomic signatures of adaptation to plant cell wall in hemibiotrophic fungi.</title>
        <authorList>
            <consortium name="DOE Joint Genome Institute"/>
            <person name="Baroncelli R."/>
            <person name="Diaz J.F."/>
            <person name="Benocci T."/>
            <person name="Peng M."/>
            <person name="Battaglia E."/>
            <person name="Haridas S."/>
            <person name="Andreopoulos W."/>
            <person name="Labutti K."/>
            <person name="Pangilinan J."/>
            <person name="Floch G.L."/>
            <person name="Makela M.R."/>
            <person name="Henrissat B."/>
            <person name="Grigoriev I.V."/>
            <person name="Crouch J.A."/>
            <person name="De Vries R.P."/>
            <person name="Sukno S.A."/>
            <person name="Thon M.R."/>
        </authorList>
    </citation>
    <scope>NUCLEOTIDE SEQUENCE</scope>
    <source>
        <strain evidence="2">CBS 125086</strain>
    </source>
</reference>
<keyword evidence="3" id="KW-1185">Reference proteome</keyword>
<dbReference type="RefSeq" id="XP_060410362.1">
    <property type="nucleotide sequence ID" value="XM_060558679.1"/>
</dbReference>
<dbReference type="GeneID" id="85442919"/>
<protein>
    <recommendedName>
        <fullName evidence="4">Secreted protein</fullName>
    </recommendedName>
</protein>
<evidence type="ECO:0000256" key="1">
    <source>
        <dbReference type="SAM" id="SignalP"/>
    </source>
</evidence>
<sequence>MEGRDAHFVSATGFLFTLVSSFFPCSGTVCVCGCVSEGFFCPLSSSGLDITQKSRNSKDRGVEEMSELNFFSLSLPPSLSLSLSRLSSL</sequence>
<dbReference type="AlphaFoldDB" id="A0AAD8PR72"/>
<proteinExistence type="predicted"/>
<dbReference type="EMBL" id="JAHLJV010000069">
    <property type="protein sequence ID" value="KAK1579211.1"/>
    <property type="molecule type" value="Genomic_DNA"/>
</dbReference>
<name>A0AAD8PR72_9PEZI</name>
<keyword evidence="1" id="KW-0732">Signal</keyword>
<feature type="chain" id="PRO_5042264018" description="Secreted protein" evidence="1">
    <location>
        <begin position="22"/>
        <end position="89"/>
    </location>
</feature>
<accession>A0AAD8PR72</accession>
<gene>
    <name evidence="2" type="ORF">LY79DRAFT_564687</name>
</gene>
<evidence type="ECO:0000313" key="3">
    <source>
        <dbReference type="Proteomes" id="UP001230504"/>
    </source>
</evidence>